<keyword evidence="2 4" id="KW-1133">Transmembrane helix</keyword>
<feature type="transmembrane region" description="Helical" evidence="4">
    <location>
        <begin position="370"/>
        <end position="388"/>
    </location>
</feature>
<dbReference type="OrthoDB" id="9034264at2"/>
<feature type="transmembrane region" description="Helical" evidence="4">
    <location>
        <begin position="344"/>
        <end position="364"/>
    </location>
</feature>
<dbReference type="RefSeq" id="WP_128569705.1">
    <property type="nucleotide sequence ID" value="NZ_CM001975.1"/>
</dbReference>
<dbReference type="GO" id="GO:0022857">
    <property type="term" value="F:transmembrane transporter activity"/>
    <property type="evidence" value="ECO:0007669"/>
    <property type="project" value="InterPro"/>
</dbReference>
<evidence type="ECO:0000256" key="4">
    <source>
        <dbReference type="SAM" id="Phobius"/>
    </source>
</evidence>
<feature type="transmembrane region" description="Helical" evidence="4">
    <location>
        <begin position="47"/>
        <end position="68"/>
    </location>
</feature>
<organism evidence="5 6">
    <name type="scientific">Dickeya poaceiphila</name>
    <dbReference type="NCBI Taxonomy" id="568768"/>
    <lineage>
        <taxon>Bacteria</taxon>
        <taxon>Pseudomonadati</taxon>
        <taxon>Pseudomonadota</taxon>
        <taxon>Gammaproteobacteria</taxon>
        <taxon>Enterobacterales</taxon>
        <taxon>Pectobacteriaceae</taxon>
        <taxon>Dickeya</taxon>
    </lineage>
</organism>
<proteinExistence type="predicted"/>
<feature type="transmembrane region" description="Helical" evidence="4">
    <location>
        <begin position="312"/>
        <end position="332"/>
    </location>
</feature>
<accession>A0A5B8I9C3</accession>
<name>A0A5B8I9C3_9GAMM</name>
<protein>
    <submittedName>
        <fullName evidence="5">MFS transporter</fullName>
    </submittedName>
</protein>
<feature type="transmembrane region" description="Helical" evidence="4">
    <location>
        <begin position="170"/>
        <end position="189"/>
    </location>
</feature>
<feature type="transmembrane region" description="Helical" evidence="4">
    <location>
        <begin position="139"/>
        <end position="158"/>
    </location>
</feature>
<reference evidence="5 6" key="1">
    <citation type="journal article" date="2019" name="Environ. Microbiol.">
        <title>The phytopathogenic nature of Dickeya aquatica 174/2 and the dynamic early evolution of Dickeya pathogenicity.</title>
        <authorList>
            <person name="Duprey A."/>
            <person name="Taib N."/>
            <person name="Leonard S."/>
            <person name="Garin T."/>
            <person name="Flandrois J.P."/>
            <person name="Nasser W."/>
            <person name="Brochier-Armanet C."/>
            <person name="Reverchon S."/>
        </authorList>
    </citation>
    <scope>NUCLEOTIDE SEQUENCE [LARGE SCALE GENOMIC DNA]</scope>
    <source>
        <strain evidence="5 6">NCPPB 569</strain>
    </source>
</reference>
<feature type="transmembrane region" description="Helical" evidence="4">
    <location>
        <begin position="221"/>
        <end position="242"/>
    </location>
</feature>
<keyword evidence="6" id="KW-1185">Reference proteome</keyword>
<dbReference type="InterPro" id="IPR036259">
    <property type="entry name" value="MFS_trans_sf"/>
</dbReference>
<keyword evidence="1 4" id="KW-0812">Transmembrane</keyword>
<feature type="transmembrane region" description="Helical" evidence="4">
    <location>
        <begin position="20"/>
        <end position="41"/>
    </location>
</feature>
<evidence type="ECO:0000313" key="6">
    <source>
        <dbReference type="Proteomes" id="UP000320591"/>
    </source>
</evidence>
<feature type="transmembrane region" description="Helical" evidence="4">
    <location>
        <begin position="80"/>
        <end position="99"/>
    </location>
</feature>
<feature type="transmembrane region" description="Helical" evidence="4">
    <location>
        <begin position="105"/>
        <end position="127"/>
    </location>
</feature>
<evidence type="ECO:0000256" key="2">
    <source>
        <dbReference type="ARBA" id="ARBA00022989"/>
    </source>
</evidence>
<evidence type="ECO:0000256" key="3">
    <source>
        <dbReference type="ARBA" id="ARBA00023136"/>
    </source>
</evidence>
<keyword evidence="3 4" id="KW-0472">Membrane</keyword>
<dbReference type="InterPro" id="IPR011701">
    <property type="entry name" value="MFS"/>
</dbReference>
<dbReference type="STRING" id="568768.GCA_000406125_01621"/>
<sequence length="393" mass="43745">MEERTLQTHSSVWISRLIWAVNLCSISASTLCYIYLSWYIYHATGNIILSQAVLYAPMILPVIFVNQVQGIAEKTSPRKLLMMSNLIAAICTLVIFSLIHRIPTFALLGGLLIGSIDALQRVGRIVAIKHYFSGDKLETTVPLTLTAQFIAGGLAGMLMGSIKGEMSPQLAMSMISVLFIASVLASFLLPKLNLHQEGKAQARSLKSFVALLSDNVPLKKAFLNFIVFITFFQGFFNVSRVTLPSHVLNLPENFVGYLQLVNSGAALTGAVFYFIYNRKGVKFNPLYMAIISALFMVITSLGVNVLTSYLTYFFYIFFFELAFFKLQSDIVLKSDAKDMPMIAAMQYAGVYIGMITSIFIGSVLTQYSHLYVVALFFTIAYFSCYVSLSKERK</sequence>
<dbReference type="Proteomes" id="UP000320591">
    <property type="component" value="Chromosome"/>
</dbReference>
<dbReference type="EMBL" id="CP042220">
    <property type="protein sequence ID" value="QDX30348.1"/>
    <property type="molecule type" value="Genomic_DNA"/>
</dbReference>
<feature type="transmembrane region" description="Helical" evidence="4">
    <location>
        <begin position="254"/>
        <end position="274"/>
    </location>
</feature>
<dbReference type="AlphaFoldDB" id="A0A5B8I9C3"/>
<dbReference type="KEGG" id="dic:Dpoa569_0002233"/>
<gene>
    <name evidence="5" type="ORF">Dpoa569_0002233</name>
</gene>
<feature type="transmembrane region" description="Helical" evidence="4">
    <location>
        <begin position="286"/>
        <end position="306"/>
    </location>
</feature>
<dbReference type="Pfam" id="PF07690">
    <property type="entry name" value="MFS_1"/>
    <property type="match status" value="1"/>
</dbReference>
<dbReference type="SUPFAM" id="SSF103473">
    <property type="entry name" value="MFS general substrate transporter"/>
    <property type="match status" value="1"/>
</dbReference>
<evidence type="ECO:0000313" key="5">
    <source>
        <dbReference type="EMBL" id="QDX30348.1"/>
    </source>
</evidence>
<evidence type="ECO:0000256" key="1">
    <source>
        <dbReference type="ARBA" id="ARBA00022692"/>
    </source>
</evidence>
<dbReference type="Gene3D" id="1.20.1250.20">
    <property type="entry name" value="MFS general substrate transporter like domains"/>
    <property type="match status" value="1"/>
</dbReference>